<evidence type="ECO:0000313" key="1">
    <source>
        <dbReference type="EMBL" id="GFN87075.1"/>
    </source>
</evidence>
<dbReference type="Proteomes" id="UP000735302">
    <property type="component" value="Unassembled WGS sequence"/>
</dbReference>
<proteinExistence type="predicted"/>
<organism evidence="1 2">
    <name type="scientific">Plakobranchus ocellatus</name>
    <dbReference type="NCBI Taxonomy" id="259542"/>
    <lineage>
        <taxon>Eukaryota</taxon>
        <taxon>Metazoa</taxon>
        <taxon>Spiralia</taxon>
        <taxon>Lophotrochozoa</taxon>
        <taxon>Mollusca</taxon>
        <taxon>Gastropoda</taxon>
        <taxon>Heterobranchia</taxon>
        <taxon>Euthyneura</taxon>
        <taxon>Panpulmonata</taxon>
        <taxon>Sacoglossa</taxon>
        <taxon>Placobranchoidea</taxon>
        <taxon>Plakobranchidae</taxon>
        <taxon>Plakobranchus</taxon>
    </lineage>
</organism>
<name>A0AAV3YUH1_9GAST</name>
<gene>
    <name evidence="1" type="ORF">PoB_001358100</name>
</gene>
<comment type="caution">
    <text evidence="1">The sequence shown here is derived from an EMBL/GenBank/DDBJ whole genome shotgun (WGS) entry which is preliminary data.</text>
</comment>
<evidence type="ECO:0000313" key="2">
    <source>
        <dbReference type="Proteomes" id="UP000735302"/>
    </source>
</evidence>
<reference evidence="1 2" key="1">
    <citation type="journal article" date="2021" name="Elife">
        <title>Chloroplast acquisition without the gene transfer in kleptoplastic sea slugs, Plakobranchus ocellatus.</title>
        <authorList>
            <person name="Maeda T."/>
            <person name="Takahashi S."/>
            <person name="Yoshida T."/>
            <person name="Shimamura S."/>
            <person name="Takaki Y."/>
            <person name="Nagai Y."/>
            <person name="Toyoda A."/>
            <person name="Suzuki Y."/>
            <person name="Arimoto A."/>
            <person name="Ishii H."/>
            <person name="Satoh N."/>
            <person name="Nishiyama T."/>
            <person name="Hasebe M."/>
            <person name="Maruyama T."/>
            <person name="Minagawa J."/>
            <person name="Obokata J."/>
            <person name="Shigenobu S."/>
        </authorList>
    </citation>
    <scope>NUCLEOTIDE SEQUENCE [LARGE SCALE GENOMIC DNA]</scope>
</reference>
<protein>
    <submittedName>
        <fullName evidence="1">Uncharacterized protein</fullName>
    </submittedName>
</protein>
<keyword evidence="2" id="KW-1185">Reference proteome</keyword>
<dbReference type="AlphaFoldDB" id="A0AAV3YUH1"/>
<dbReference type="EMBL" id="BLXT01001660">
    <property type="protein sequence ID" value="GFN87075.1"/>
    <property type="molecule type" value="Genomic_DNA"/>
</dbReference>
<sequence length="135" mass="14555">MEEPRLAQHASAIACPASGGHKLVLEPTGCSHGKPTLDAAVQVSTNACFEILSFFGASAHQVGYLSERRSYPLCFTAWSYVSGSVGLGKGGCDYVTTHNFTDRCRAKREASLVTQIIRLTYLWVTHSNCDISPSS</sequence>
<accession>A0AAV3YUH1</accession>